<dbReference type="Pfam" id="PF00990">
    <property type="entry name" value="GGDEF"/>
    <property type="match status" value="1"/>
</dbReference>
<dbReference type="Gene3D" id="3.30.70.270">
    <property type="match status" value="1"/>
</dbReference>
<evidence type="ECO:0000313" key="4">
    <source>
        <dbReference type="EMBL" id="RJF97305.1"/>
    </source>
</evidence>
<evidence type="ECO:0000313" key="5">
    <source>
        <dbReference type="Proteomes" id="UP000265955"/>
    </source>
</evidence>
<dbReference type="Proteomes" id="UP000265955">
    <property type="component" value="Unassembled WGS sequence"/>
</dbReference>
<proteinExistence type="predicted"/>
<dbReference type="GO" id="GO:0003824">
    <property type="term" value="F:catalytic activity"/>
    <property type="evidence" value="ECO:0007669"/>
    <property type="project" value="UniProtKB-ARBA"/>
</dbReference>
<keyword evidence="5" id="KW-1185">Reference proteome</keyword>
<dbReference type="PANTHER" id="PTHR46663">
    <property type="entry name" value="DIGUANYLATE CYCLASE DGCT-RELATED"/>
    <property type="match status" value="1"/>
</dbReference>
<keyword evidence="2" id="KW-0472">Membrane</keyword>
<feature type="transmembrane region" description="Helical" evidence="2">
    <location>
        <begin position="208"/>
        <end position="228"/>
    </location>
</feature>
<keyword evidence="2" id="KW-0812">Transmembrane</keyword>
<dbReference type="InterPro" id="IPR000160">
    <property type="entry name" value="GGDEF_dom"/>
</dbReference>
<dbReference type="RefSeq" id="WP_119767254.1">
    <property type="nucleotide sequence ID" value="NZ_QYUO01000001.1"/>
</dbReference>
<dbReference type="InterPro" id="IPR007891">
    <property type="entry name" value="CHASE3"/>
</dbReference>
<dbReference type="PROSITE" id="PS50887">
    <property type="entry name" value="GGDEF"/>
    <property type="match status" value="1"/>
</dbReference>
<sequence>MELEPCPVSAGVSAGQARRKGHMSMNQQNRMAITTLISGILAASFLALLIGWSVFDIISDIKRAAVLKARNHEVTSALNKLQINLTNAEKSERGYVVGSEVSATPYLAAVEEVRWTTDLIHALVSNDSSQRSNAARLEKLVESKLGTLQFVVEAREASSIQAAQLLMSVEQDKLETDRIKDVLSEMESHENTVLNKALRIRDGAFDKLWWVLAALTFMLFAGAIWQYLRVRKIVQYAAKSEAAIRHLANHDVLTELPNRRLLLERLDTHIDHAHSNAQSLAVMFMDLDGFKKVNDTIGHDAGDELLKCVAQRLKSTIRASDTVARIGGDEFIVVVPKLYGADTAAQIATTLVDAVSRPYCIKGRSIKVSTSIGISFYPKHGVSSGELLERADQALNQAKASGKNRYRFAS</sequence>
<feature type="region of interest" description="Disordered" evidence="1">
    <location>
        <begin position="1"/>
        <end position="21"/>
    </location>
</feature>
<dbReference type="PANTHER" id="PTHR46663:SF2">
    <property type="entry name" value="GGDEF DOMAIN-CONTAINING PROTEIN"/>
    <property type="match status" value="1"/>
</dbReference>
<dbReference type="InterPro" id="IPR043128">
    <property type="entry name" value="Rev_trsase/Diguanyl_cyclase"/>
</dbReference>
<feature type="transmembrane region" description="Helical" evidence="2">
    <location>
        <begin position="31"/>
        <end position="55"/>
    </location>
</feature>
<accession>A0A3A3G5A0</accession>
<dbReference type="EMBL" id="QYUO01000001">
    <property type="protein sequence ID" value="RJF97305.1"/>
    <property type="molecule type" value="Genomic_DNA"/>
</dbReference>
<dbReference type="NCBIfam" id="TIGR00254">
    <property type="entry name" value="GGDEF"/>
    <property type="match status" value="1"/>
</dbReference>
<name>A0A3A3G5A0_9BURK</name>
<evidence type="ECO:0000256" key="1">
    <source>
        <dbReference type="SAM" id="MobiDB-lite"/>
    </source>
</evidence>
<dbReference type="OrthoDB" id="9812260at2"/>
<dbReference type="Pfam" id="PF05227">
    <property type="entry name" value="CHASE3"/>
    <property type="match status" value="1"/>
</dbReference>
<evidence type="ECO:0000256" key="2">
    <source>
        <dbReference type="SAM" id="Phobius"/>
    </source>
</evidence>
<reference evidence="5" key="1">
    <citation type="submission" date="2018-09" db="EMBL/GenBank/DDBJ databases">
        <authorList>
            <person name="Zhu H."/>
        </authorList>
    </citation>
    <scope>NUCLEOTIDE SEQUENCE [LARGE SCALE GENOMIC DNA]</scope>
    <source>
        <strain evidence="5">K1R23-30</strain>
    </source>
</reference>
<dbReference type="SUPFAM" id="SSF55073">
    <property type="entry name" value="Nucleotide cyclase"/>
    <property type="match status" value="1"/>
</dbReference>
<dbReference type="FunFam" id="3.30.70.270:FF:000001">
    <property type="entry name" value="Diguanylate cyclase domain protein"/>
    <property type="match status" value="1"/>
</dbReference>
<dbReference type="InterPro" id="IPR029787">
    <property type="entry name" value="Nucleotide_cyclase"/>
</dbReference>
<dbReference type="InterPro" id="IPR052163">
    <property type="entry name" value="DGC-Regulatory_Protein"/>
</dbReference>
<dbReference type="SMART" id="SM00267">
    <property type="entry name" value="GGDEF"/>
    <property type="match status" value="1"/>
</dbReference>
<organism evidence="4 5">
    <name type="scientific">Noviherbaspirillum saxi</name>
    <dbReference type="NCBI Taxonomy" id="2320863"/>
    <lineage>
        <taxon>Bacteria</taxon>
        <taxon>Pseudomonadati</taxon>
        <taxon>Pseudomonadota</taxon>
        <taxon>Betaproteobacteria</taxon>
        <taxon>Burkholderiales</taxon>
        <taxon>Oxalobacteraceae</taxon>
        <taxon>Noviherbaspirillum</taxon>
    </lineage>
</organism>
<feature type="domain" description="GGDEF" evidence="3">
    <location>
        <begin position="278"/>
        <end position="410"/>
    </location>
</feature>
<dbReference type="CDD" id="cd19410">
    <property type="entry name" value="HK9-like_sensor"/>
    <property type="match status" value="1"/>
</dbReference>
<dbReference type="AlphaFoldDB" id="A0A3A3G5A0"/>
<protein>
    <submittedName>
        <fullName evidence="4">Diguanylate cyclase</fullName>
    </submittedName>
</protein>
<evidence type="ECO:0000259" key="3">
    <source>
        <dbReference type="PROSITE" id="PS50887"/>
    </source>
</evidence>
<comment type="caution">
    <text evidence="4">The sequence shown here is derived from an EMBL/GenBank/DDBJ whole genome shotgun (WGS) entry which is preliminary data.</text>
</comment>
<gene>
    <name evidence="4" type="ORF">D3871_01210</name>
</gene>
<keyword evidence="2" id="KW-1133">Transmembrane helix</keyword>
<dbReference type="CDD" id="cd01949">
    <property type="entry name" value="GGDEF"/>
    <property type="match status" value="1"/>
</dbReference>